<dbReference type="EMBL" id="VSWD01000013">
    <property type="protein sequence ID" value="KAK3084404.1"/>
    <property type="molecule type" value="Genomic_DNA"/>
</dbReference>
<evidence type="ECO:0000256" key="8">
    <source>
        <dbReference type="ARBA" id="ARBA00023180"/>
    </source>
</evidence>
<keyword evidence="5" id="KW-0479">Metal-binding</keyword>
<dbReference type="PROSITE" id="PS52035">
    <property type="entry name" value="PEPTIDASE_M14"/>
    <property type="match status" value="1"/>
</dbReference>
<comment type="cofactor">
    <cofactor evidence="1">
        <name>Zn(2+)</name>
        <dbReference type="ChEBI" id="CHEBI:29105"/>
    </cofactor>
</comment>
<dbReference type="PROSITE" id="PS00133">
    <property type="entry name" value="CARBOXYPEPT_ZN_2"/>
    <property type="match status" value="1"/>
</dbReference>
<feature type="domain" description="Peptidase M14" evidence="11">
    <location>
        <begin position="25"/>
        <end position="313"/>
    </location>
</feature>
<evidence type="ECO:0000256" key="3">
    <source>
        <dbReference type="ARBA" id="ARBA00022645"/>
    </source>
</evidence>
<dbReference type="SUPFAM" id="SSF49464">
    <property type="entry name" value="Carboxypeptidase regulatory domain-like"/>
    <property type="match status" value="1"/>
</dbReference>
<keyword evidence="8" id="KW-0325">Glycoprotein</keyword>
<dbReference type="InterPro" id="IPR057247">
    <property type="entry name" value="CARBOXYPEPT_ZN_2"/>
</dbReference>
<sequence length="422" mass="47472">MERWIFGILTFILLCHDNLNALDFGYHDNDKMAAFLTEVNRNYSAITKLYSAGKTVQNRDLWVLAIGKDVHAGHVMLQPHFKYVGNMHGNEVVSREVLLHLIDYYVSSYGNNATVTNFLDNTVVHIMPSMNPDGFAAAMEGDCFGVIGRQNANNYDLNRNFPDFFAVNPAPMQPETLAIMNWTRQFPFVLSANLHGGALVANYPFDNYVNASGIQKYATCPDDDTYIDLAKTYANNHANMYTGAHCGDNFPGGITNGALWYPVTGGMQDWNYIVAGCFEITLEISCCKYPNSSQLAMHWDENKQALIAFPLKVHIGIKGIVRNESGHPVAGATMIIRGRESINFTTTDHGEYWRLLLPGTYTVEVYTIIRVLVIFPRLSIPCNMFLNQNFRRIYIYCNSNCASMCSNVRGCVYRCLCPWGDD</sequence>
<evidence type="ECO:0000256" key="4">
    <source>
        <dbReference type="ARBA" id="ARBA00022670"/>
    </source>
</evidence>
<protein>
    <recommendedName>
        <fullName evidence="11">Peptidase M14 domain-containing protein</fullName>
    </recommendedName>
</protein>
<gene>
    <name evidence="12" type="ORF">FSP39_012976</name>
</gene>
<proteinExistence type="inferred from homology"/>
<dbReference type="PANTHER" id="PTHR11532">
    <property type="entry name" value="PROTEASE M14 CARBOXYPEPTIDASE"/>
    <property type="match status" value="1"/>
</dbReference>
<evidence type="ECO:0000256" key="9">
    <source>
        <dbReference type="PROSITE-ProRule" id="PRU01379"/>
    </source>
</evidence>
<dbReference type="Pfam" id="PF13620">
    <property type="entry name" value="CarboxypepD_reg"/>
    <property type="match status" value="1"/>
</dbReference>
<dbReference type="InterPro" id="IPR000834">
    <property type="entry name" value="Peptidase_M14"/>
</dbReference>
<evidence type="ECO:0000256" key="5">
    <source>
        <dbReference type="ARBA" id="ARBA00022723"/>
    </source>
</evidence>
<dbReference type="GO" id="GO:0008270">
    <property type="term" value="F:zinc ion binding"/>
    <property type="evidence" value="ECO:0007669"/>
    <property type="project" value="InterPro"/>
</dbReference>
<feature type="signal peptide" evidence="10">
    <location>
        <begin position="1"/>
        <end position="21"/>
    </location>
</feature>
<accession>A0AA88XFG6</accession>
<comment type="caution">
    <text evidence="12">The sequence shown here is derived from an EMBL/GenBank/DDBJ whole genome shotgun (WGS) entry which is preliminary data.</text>
</comment>
<evidence type="ECO:0000256" key="7">
    <source>
        <dbReference type="ARBA" id="ARBA00022833"/>
    </source>
</evidence>
<keyword evidence="7" id="KW-0862">Zinc</keyword>
<keyword evidence="10" id="KW-0732">Signal</keyword>
<dbReference type="CDD" id="cd11308">
    <property type="entry name" value="Peptidase_M14NE-CP-C_like"/>
    <property type="match status" value="1"/>
</dbReference>
<keyword evidence="13" id="KW-1185">Reference proteome</keyword>
<dbReference type="Proteomes" id="UP001186944">
    <property type="component" value="Unassembled WGS sequence"/>
</dbReference>
<evidence type="ECO:0000256" key="10">
    <source>
        <dbReference type="SAM" id="SignalP"/>
    </source>
</evidence>
<dbReference type="InterPro" id="IPR050753">
    <property type="entry name" value="Peptidase_M14_domain"/>
</dbReference>
<dbReference type="GO" id="GO:0005615">
    <property type="term" value="C:extracellular space"/>
    <property type="evidence" value="ECO:0007669"/>
    <property type="project" value="TreeGrafter"/>
</dbReference>
<reference evidence="12" key="1">
    <citation type="submission" date="2019-08" db="EMBL/GenBank/DDBJ databases">
        <title>The improved chromosome-level genome for the pearl oyster Pinctada fucata martensii using PacBio sequencing and Hi-C.</title>
        <authorList>
            <person name="Zheng Z."/>
        </authorList>
    </citation>
    <scope>NUCLEOTIDE SEQUENCE</scope>
    <source>
        <strain evidence="12">ZZ-2019</strain>
        <tissue evidence="12">Adductor muscle</tissue>
    </source>
</reference>
<dbReference type="PANTHER" id="PTHR11532:SF84">
    <property type="entry name" value="CARBOXYPEPTIDASE M"/>
    <property type="match status" value="1"/>
</dbReference>
<dbReference type="Gene3D" id="2.60.40.1120">
    <property type="entry name" value="Carboxypeptidase-like, regulatory domain"/>
    <property type="match status" value="1"/>
</dbReference>
<keyword evidence="4" id="KW-0645">Protease</keyword>
<dbReference type="GO" id="GO:0016485">
    <property type="term" value="P:protein processing"/>
    <property type="evidence" value="ECO:0007669"/>
    <property type="project" value="TreeGrafter"/>
</dbReference>
<evidence type="ECO:0000259" key="11">
    <source>
        <dbReference type="PROSITE" id="PS52035"/>
    </source>
</evidence>
<dbReference type="PRINTS" id="PR00765">
    <property type="entry name" value="CRBOXYPTASEA"/>
</dbReference>
<dbReference type="CDD" id="cd03858">
    <property type="entry name" value="M14_CP_N-E_like"/>
    <property type="match status" value="1"/>
</dbReference>
<dbReference type="SUPFAM" id="SSF53187">
    <property type="entry name" value="Zn-dependent exopeptidases"/>
    <property type="match status" value="1"/>
</dbReference>
<dbReference type="FunFam" id="3.40.630.10:FF:000020">
    <property type="entry name" value="Carboxypeptidase D"/>
    <property type="match status" value="1"/>
</dbReference>
<evidence type="ECO:0000313" key="13">
    <source>
        <dbReference type="Proteomes" id="UP001186944"/>
    </source>
</evidence>
<organism evidence="12 13">
    <name type="scientific">Pinctada imbricata</name>
    <name type="common">Atlantic pearl-oyster</name>
    <name type="synonym">Pinctada martensii</name>
    <dbReference type="NCBI Taxonomy" id="66713"/>
    <lineage>
        <taxon>Eukaryota</taxon>
        <taxon>Metazoa</taxon>
        <taxon>Spiralia</taxon>
        <taxon>Lophotrochozoa</taxon>
        <taxon>Mollusca</taxon>
        <taxon>Bivalvia</taxon>
        <taxon>Autobranchia</taxon>
        <taxon>Pteriomorphia</taxon>
        <taxon>Pterioida</taxon>
        <taxon>Pterioidea</taxon>
        <taxon>Pteriidae</taxon>
        <taxon>Pinctada</taxon>
    </lineage>
</organism>
<dbReference type="PROSITE" id="PS00132">
    <property type="entry name" value="CARBOXYPEPT_ZN_1"/>
    <property type="match status" value="1"/>
</dbReference>
<keyword evidence="3" id="KW-0121">Carboxypeptidase</keyword>
<feature type="chain" id="PRO_5041728154" description="Peptidase M14 domain-containing protein" evidence="10">
    <location>
        <begin position="22"/>
        <end position="422"/>
    </location>
</feature>
<evidence type="ECO:0000256" key="1">
    <source>
        <dbReference type="ARBA" id="ARBA00001947"/>
    </source>
</evidence>
<dbReference type="Gene3D" id="3.40.630.10">
    <property type="entry name" value="Zn peptidases"/>
    <property type="match status" value="1"/>
</dbReference>
<dbReference type="SMART" id="SM00631">
    <property type="entry name" value="Zn_pept"/>
    <property type="match status" value="1"/>
</dbReference>
<dbReference type="GO" id="GO:0006518">
    <property type="term" value="P:peptide metabolic process"/>
    <property type="evidence" value="ECO:0007669"/>
    <property type="project" value="TreeGrafter"/>
</dbReference>
<dbReference type="AlphaFoldDB" id="A0AA88XFG6"/>
<feature type="active site" description="Proton donor/acceptor" evidence="9">
    <location>
        <position position="283"/>
    </location>
</feature>
<dbReference type="InterPro" id="IPR008969">
    <property type="entry name" value="CarboxyPept-like_regulatory"/>
</dbReference>
<evidence type="ECO:0000256" key="2">
    <source>
        <dbReference type="ARBA" id="ARBA00005988"/>
    </source>
</evidence>
<evidence type="ECO:0000256" key="6">
    <source>
        <dbReference type="ARBA" id="ARBA00022801"/>
    </source>
</evidence>
<name>A0AA88XFG6_PINIB</name>
<comment type="similarity">
    <text evidence="2 9">Belongs to the peptidase M14 family.</text>
</comment>
<dbReference type="Pfam" id="PF00246">
    <property type="entry name" value="Peptidase_M14"/>
    <property type="match status" value="1"/>
</dbReference>
<dbReference type="GO" id="GO:0004181">
    <property type="term" value="F:metallocarboxypeptidase activity"/>
    <property type="evidence" value="ECO:0007669"/>
    <property type="project" value="InterPro"/>
</dbReference>
<dbReference type="InterPro" id="IPR057246">
    <property type="entry name" value="CARBOXYPEPT_ZN_1"/>
</dbReference>
<keyword evidence="6" id="KW-0378">Hydrolase</keyword>
<evidence type="ECO:0000313" key="12">
    <source>
        <dbReference type="EMBL" id="KAK3084404.1"/>
    </source>
</evidence>